<gene>
    <name evidence="2" type="ORF">CLUP02_12109</name>
</gene>
<reference evidence="2" key="1">
    <citation type="journal article" date="2021" name="Mol. Plant Microbe Interact.">
        <title>Complete Genome Sequence of the Plant-Pathogenic Fungus Colletotrichum lupini.</title>
        <authorList>
            <person name="Baroncelli R."/>
            <person name="Pensec F."/>
            <person name="Da Lio D."/>
            <person name="Boufleur T."/>
            <person name="Vicente I."/>
            <person name="Sarrocco S."/>
            <person name="Picot A."/>
            <person name="Baraldi E."/>
            <person name="Sukno S."/>
            <person name="Thon M."/>
            <person name="Le Floch G."/>
        </authorList>
    </citation>
    <scope>NUCLEOTIDE SEQUENCE</scope>
    <source>
        <strain evidence="2">IMI 504893</strain>
    </source>
</reference>
<dbReference type="AlphaFoldDB" id="A0A9Q8SZY7"/>
<name>A0A9Q8SZY7_9PEZI</name>
<dbReference type="KEGG" id="clup:CLUP02_12109"/>
<organism evidence="2 3">
    <name type="scientific">Colletotrichum lupini</name>
    <dbReference type="NCBI Taxonomy" id="145971"/>
    <lineage>
        <taxon>Eukaryota</taxon>
        <taxon>Fungi</taxon>
        <taxon>Dikarya</taxon>
        <taxon>Ascomycota</taxon>
        <taxon>Pezizomycotina</taxon>
        <taxon>Sordariomycetes</taxon>
        <taxon>Hypocreomycetidae</taxon>
        <taxon>Glomerellales</taxon>
        <taxon>Glomerellaceae</taxon>
        <taxon>Colletotrichum</taxon>
        <taxon>Colletotrichum acutatum species complex</taxon>
    </lineage>
</organism>
<evidence type="ECO:0000256" key="1">
    <source>
        <dbReference type="SAM" id="MobiDB-lite"/>
    </source>
</evidence>
<sequence length="79" mass="8603">MRNPNTNIPKFLVLTALRTQLKGSLNSPHDEFISTEIHLLGIAIMANSLTWFETPAAIATSPPKQPQASSKSSHSFSGR</sequence>
<accession>A0A9Q8SZY7</accession>
<feature type="compositionally biased region" description="Low complexity" evidence="1">
    <location>
        <begin position="66"/>
        <end position="79"/>
    </location>
</feature>
<dbReference type="RefSeq" id="XP_049148218.1">
    <property type="nucleotide sequence ID" value="XM_049291073.1"/>
</dbReference>
<protein>
    <submittedName>
        <fullName evidence="2">Uncharacterized protein</fullName>
    </submittedName>
</protein>
<proteinExistence type="predicted"/>
<evidence type="ECO:0000313" key="2">
    <source>
        <dbReference type="EMBL" id="UQC86607.1"/>
    </source>
</evidence>
<dbReference type="GeneID" id="73346083"/>
<evidence type="ECO:0000313" key="3">
    <source>
        <dbReference type="Proteomes" id="UP000830671"/>
    </source>
</evidence>
<dbReference type="EMBL" id="CP019478">
    <property type="protein sequence ID" value="UQC86607.1"/>
    <property type="molecule type" value="Genomic_DNA"/>
</dbReference>
<dbReference type="Proteomes" id="UP000830671">
    <property type="component" value="Chromosome 6"/>
</dbReference>
<feature type="region of interest" description="Disordered" evidence="1">
    <location>
        <begin position="59"/>
        <end position="79"/>
    </location>
</feature>
<keyword evidence="3" id="KW-1185">Reference proteome</keyword>